<keyword evidence="1" id="KW-0067">ATP-binding</keyword>
<keyword evidence="1" id="KW-0378">Hydrolase</keyword>
<dbReference type="AlphaFoldDB" id="A0A5A7R6B6"/>
<comment type="caution">
    <text evidence="1">The sequence shown here is derived from an EMBL/GenBank/DDBJ whole genome shotgun (WGS) entry which is preliminary data.</text>
</comment>
<dbReference type="EMBL" id="BKCP01010048">
    <property type="protein sequence ID" value="GER51884.1"/>
    <property type="molecule type" value="Genomic_DNA"/>
</dbReference>
<organism evidence="1 2">
    <name type="scientific">Striga asiatica</name>
    <name type="common">Asiatic witchweed</name>
    <name type="synonym">Buchnera asiatica</name>
    <dbReference type="NCBI Taxonomy" id="4170"/>
    <lineage>
        <taxon>Eukaryota</taxon>
        <taxon>Viridiplantae</taxon>
        <taxon>Streptophyta</taxon>
        <taxon>Embryophyta</taxon>
        <taxon>Tracheophyta</taxon>
        <taxon>Spermatophyta</taxon>
        <taxon>Magnoliopsida</taxon>
        <taxon>eudicotyledons</taxon>
        <taxon>Gunneridae</taxon>
        <taxon>Pentapetalae</taxon>
        <taxon>asterids</taxon>
        <taxon>lamiids</taxon>
        <taxon>Lamiales</taxon>
        <taxon>Orobanchaceae</taxon>
        <taxon>Buchnereae</taxon>
        <taxon>Striga</taxon>
    </lineage>
</organism>
<dbReference type="GO" id="GO:0004386">
    <property type="term" value="F:helicase activity"/>
    <property type="evidence" value="ECO:0007669"/>
    <property type="project" value="UniProtKB-KW"/>
</dbReference>
<evidence type="ECO:0000313" key="1">
    <source>
        <dbReference type="EMBL" id="GER51884.1"/>
    </source>
</evidence>
<feature type="non-terminal residue" evidence="1">
    <location>
        <position position="278"/>
    </location>
</feature>
<evidence type="ECO:0000313" key="2">
    <source>
        <dbReference type="Proteomes" id="UP000325081"/>
    </source>
</evidence>
<sequence>MLPLATGGAGNVRPASDIRLSLVACNSDSVLEQHVCTFETELSVEKSVRKSQVVYGQIIEFKNKAAALDLIGAEIINLHLTPHAHRLTPQILKPLFLFTGFIISSHHLIHKIIPDLLRAQHIDLVSGGKFQDFDPPHIPSTAALEVDHVRGRRRRVGQRMVGDGSLIRSDVKTGRYVQVPRGRFYRVGLVAFPVKRLLLSISNSGLEQIIQGDAGEGRHGFKRINGGILGFYFGFAAMEEVSVEAEISSQAFVILKTKEEADYVLSRLTNRSLVLSDG</sequence>
<keyword evidence="2" id="KW-1185">Reference proteome</keyword>
<reference evidence="2" key="1">
    <citation type="journal article" date="2019" name="Curr. Biol.">
        <title>Genome Sequence of Striga asiatica Provides Insight into the Evolution of Plant Parasitism.</title>
        <authorList>
            <person name="Yoshida S."/>
            <person name="Kim S."/>
            <person name="Wafula E.K."/>
            <person name="Tanskanen J."/>
            <person name="Kim Y.M."/>
            <person name="Honaas L."/>
            <person name="Yang Z."/>
            <person name="Spallek T."/>
            <person name="Conn C.E."/>
            <person name="Ichihashi Y."/>
            <person name="Cheong K."/>
            <person name="Cui S."/>
            <person name="Der J.P."/>
            <person name="Gundlach H."/>
            <person name="Jiao Y."/>
            <person name="Hori C."/>
            <person name="Ishida J.K."/>
            <person name="Kasahara H."/>
            <person name="Kiba T."/>
            <person name="Kim M.S."/>
            <person name="Koo N."/>
            <person name="Laohavisit A."/>
            <person name="Lee Y.H."/>
            <person name="Lumba S."/>
            <person name="McCourt P."/>
            <person name="Mortimer J.C."/>
            <person name="Mutuku J.M."/>
            <person name="Nomura T."/>
            <person name="Sasaki-Sekimoto Y."/>
            <person name="Seto Y."/>
            <person name="Wang Y."/>
            <person name="Wakatake T."/>
            <person name="Sakakibara H."/>
            <person name="Demura T."/>
            <person name="Yamaguchi S."/>
            <person name="Yoneyama K."/>
            <person name="Manabe R.I."/>
            <person name="Nelson D.C."/>
            <person name="Schulman A.H."/>
            <person name="Timko M.P."/>
            <person name="dePamphilis C.W."/>
            <person name="Choi D."/>
            <person name="Shirasu K."/>
        </authorList>
    </citation>
    <scope>NUCLEOTIDE SEQUENCE [LARGE SCALE GENOMIC DNA]</scope>
    <source>
        <strain evidence="2">cv. UVA1</strain>
    </source>
</reference>
<name>A0A5A7R6B6_STRAF</name>
<gene>
    <name evidence="1" type="ORF">STAS_29300</name>
</gene>
<accession>A0A5A7R6B6</accession>
<dbReference type="Proteomes" id="UP000325081">
    <property type="component" value="Unassembled WGS sequence"/>
</dbReference>
<proteinExistence type="predicted"/>
<keyword evidence="1" id="KW-0347">Helicase</keyword>
<protein>
    <submittedName>
        <fullName evidence="1">ATP-dependent RNA helicase DOB1</fullName>
    </submittedName>
</protein>
<keyword evidence="1" id="KW-0547">Nucleotide-binding</keyword>